<protein>
    <submittedName>
        <fullName evidence="1">Uncharacterized protein</fullName>
    </submittedName>
</protein>
<accession>A0ABW1SYI2</accession>
<organism evidence="1 2">
    <name type="scientific">Longivirga aurantiaca</name>
    <dbReference type="NCBI Taxonomy" id="1837743"/>
    <lineage>
        <taxon>Bacteria</taxon>
        <taxon>Bacillati</taxon>
        <taxon>Actinomycetota</taxon>
        <taxon>Actinomycetes</taxon>
        <taxon>Sporichthyales</taxon>
        <taxon>Sporichthyaceae</taxon>
        <taxon>Longivirga</taxon>
    </lineage>
</organism>
<name>A0ABW1SYI2_9ACTN</name>
<reference evidence="2" key="1">
    <citation type="journal article" date="2019" name="Int. J. Syst. Evol. Microbiol.">
        <title>The Global Catalogue of Microorganisms (GCM) 10K type strain sequencing project: providing services to taxonomists for standard genome sequencing and annotation.</title>
        <authorList>
            <consortium name="The Broad Institute Genomics Platform"/>
            <consortium name="The Broad Institute Genome Sequencing Center for Infectious Disease"/>
            <person name="Wu L."/>
            <person name="Ma J."/>
        </authorList>
    </citation>
    <scope>NUCLEOTIDE SEQUENCE [LARGE SCALE GENOMIC DNA]</scope>
    <source>
        <strain evidence="2">CGMCC 4.7317</strain>
    </source>
</reference>
<gene>
    <name evidence="1" type="ORF">ACFQGU_03520</name>
</gene>
<sequence length="120" mass="12418">MDDVDDAGAPARAALEIALVGLLADLRRHRRDHVVSLGVVGATGRLSAILQTLSTRTTGHGVRSGGPAERLVSARAAVAFLVDDAEALGLSAHLLLLLARAAHALSEAERVLLPGSWESS</sequence>
<dbReference type="Proteomes" id="UP001596138">
    <property type="component" value="Unassembled WGS sequence"/>
</dbReference>
<comment type="caution">
    <text evidence="1">The sequence shown here is derived from an EMBL/GenBank/DDBJ whole genome shotgun (WGS) entry which is preliminary data.</text>
</comment>
<evidence type="ECO:0000313" key="2">
    <source>
        <dbReference type="Proteomes" id="UP001596138"/>
    </source>
</evidence>
<dbReference type="RefSeq" id="WP_386763982.1">
    <property type="nucleotide sequence ID" value="NZ_JBHSTI010000003.1"/>
</dbReference>
<proteinExistence type="predicted"/>
<dbReference type="EMBL" id="JBHSTI010000003">
    <property type="protein sequence ID" value="MFC6236933.1"/>
    <property type="molecule type" value="Genomic_DNA"/>
</dbReference>
<evidence type="ECO:0000313" key="1">
    <source>
        <dbReference type="EMBL" id="MFC6236933.1"/>
    </source>
</evidence>
<keyword evidence="2" id="KW-1185">Reference proteome</keyword>